<dbReference type="InterPro" id="IPR023214">
    <property type="entry name" value="HAD_sf"/>
</dbReference>
<dbReference type="RefSeq" id="WP_285762329.1">
    <property type="nucleotide sequence ID" value="NZ_BSYJ01000001.1"/>
</dbReference>
<dbReference type="EC" id="3.1.3.3" evidence="4"/>
<comment type="similarity">
    <text evidence="3">Belongs to the HAD-like hydrolase superfamily. SerB family.</text>
</comment>
<dbReference type="Proteomes" id="UP001224392">
    <property type="component" value="Unassembled WGS sequence"/>
</dbReference>
<dbReference type="SFLD" id="SFLDS00003">
    <property type="entry name" value="Haloacid_Dehalogenase"/>
    <property type="match status" value="1"/>
</dbReference>
<comment type="catalytic activity">
    <reaction evidence="12">
        <text>O-phospho-L-serine + H2O = L-serine + phosphate</text>
        <dbReference type="Rhea" id="RHEA:21208"/>
        <dbReference type="ChEBI" id="CHEBI:15377"/>
        <dbReference type="ChEBI" id="CHEBI:33384"/>
        <dbReference type="ChEBI" id="CHEBI:43474"/>
        <dbReference type="ChEBI" id="CHEBI:57524"/>
        <dbReference type="EC" id="3.1.3.3"/>
    </reaction>
</comment>
<proteinExistence type="inferred from homology"/>
<evidence type="ECO:0000256" key="3">
    <source>
        <dbReference type="ARBA" id="ARBA00009184"/>
    </source>
</evidence>
<keyword evidence="8" id="KW-0378">Hydrolase</keyword>
<evidence type="ECO:0000256" key="8">
    <source>
        <dbReference type="ARBA" id="ARBA00022801"/>
    </source>
</evidence>
<keyword evidence="9" id="KW-0460">Magnesium</keyword>
<evidence type="ECO:0000256" key="10">
    <source>
        <dbReference type="ARBA" id="ARBA00023299"/>
    </source>
</evidence>
<evidence type="ECO:0000256" key="13">
    <source>
        <dbReference type="ARBA" id="ARBA00048523"/>
    </source>
</evidence>
<accession>A0ABQ6LUR3</accession>
<keyword evidence="15" id="KW-1185">Reference proteome</keyword>
<evidence type="ECO:0000256" key="1">
    <source>
        <dbReference type="ARBA" id="ARBA00001946"/>
    </source>
</evidence>
<dbReference type="PANTHER" id="PTHR43344:SF2">
    <property type="entry name" value="PHOSPHOSERINE PHOSPHATASE"/>
    <property type="match status" value="1"/>
</dbReference>
<dbReference type="InterPro" id="IPR036412">
    <property type="entry name" value="HAD-like_sf"/>
</dbReference>
<dbReference type="CDD" id="cd07500">
    <property type="entry name" value="HAD_PSP"/>
    <property type="match status" value="1"/>
</dbReference>
<evidence type="ECO:0000256" key="12">
    <source>
        <dbReference type="ARBA" id="ARBA00048138"/>
    </source>
</evidence>
<dbReference type="EMBL" id="BSYJ01000001">
    <property type="protein sequence ID" value="GMG85800.1"/>
    <property type="molecule type" value="Genomic_DNA"/>
</dbReference>
<comment type="caution">
    <text evidence="14">The sequence shown here is derived from an EMBL/GenBank/DDBJ whole genome shotgun (WGS) entry which is preliminary data.</text>
</comment>
<dbReference type="SUPFAM" id="SSF56784">
    <property type="entry name" value="HAD-like"/>
    <property type="match status" value="1"/>
</dbReference>
<comment type="pathway">
    <text evidence="2">Amino-acid biosynthesis; L-serine biosynthesis; L-serine from 3-phospho-D-glycerate: step 3/3.</text>
</comment>
<comment type="cofactor">
    <cofactor evidence="1">
        <name>Mg(2+)</name>
        <dbReference type="ChEBI" id="CHEBI:18420"/>
    </cofactor>
</comment>
<evidence type="ECO:0000313" key="14">
    <source>
        <dbReference type="EMBL" id="GMG85800.1"/>
    </source>
</evidence>
<dbReference type="InterPro" id="IPR004469">
    <property type="entry name" value="PSP"/>
</dbReference>
<evidence type="ECO:0000256" key="9">
    <source>
        <dbReference type="ARBA" id="ARBA00022842"/>
    </source>
</evidence>
<evidence type="ECO:0000256" key="7">
    <source>
        <dbReference type="ARBA" id="ARBA00022723"/>
    </source>
</evidence>
<sequence length="375" mass="40466">MPDLNPAAVADPLYLRRIHAPADSTRELVHLLGSRALRYCAFDGEGWQLGVEDAGHAQDAFLLPEPLPRPQSGNLVFTWFSENAMTLQLQQLLDGFSDFSLELVAAATLAARADRQVFRFEVRGDAGCGDAEREALRRWCLAFSEDHASDLVVQSAESCRLPKLACFDMDSTLIRAEVIDELAAVAGVGEQVAAITAAAMRGELDFQQSFRKRMGLLEGFTEDALASVADRLPLMAGAQQLLATLQRLGCRNAVLSGGFTYFAIYLRENKLALDYVRANELEFRDGQLTGGVIEPIVDGEAKAAHLQAIAAELGAGLDEVIAVGDGANDLPMLGLGALGIAIHAKPKVRAEAPQAISHFPLDVALYLFGLSDRDF</sequence>
<evidence type="ECO:0000313" key="15">
    <source>
        <dbReference type="Proteomes" id="UP001224392"/>
    </source>
</evidence>
<gene>
    <name evidence="14" type="ORF">MNKW57_01210</name>
</gene>
<dbReference type="NCBIfam" id="TIGR00338">
    <property type="entry name" value="serB"/>
    <property type="match status" value="1"/>
</dbReference>
<dbReference type="Pfam" id="PF12710">
    <property type="entry name" value="HAD"/>
    <property type="match status" value="1"/>
</dbReference>
<protein>
    <recommendedName>
        <fullName evidence="5">Phosphoserine phosphatase</fullName>
        <ecNumber evidence="4">3.1.3.3</ecNumber>
    </recommendedName>
    <alternativeName>
        <fullName evidence="11">O-phosphoserine phosphohydrolase</fullName>
    </alternativeName>
</protein>
<dbReference type="Gene3D" id="3.40.50.1000">
    <property type="entry name" value="HAD superfamily/HAD-like"/>
    <property type="match status" value="1"/>
</dbReference>
<dbReference type="SFLD" id="SFLDG01137">
    <property type="entry name" value="C1.6.1:_Phosphoserine_Phosphat"/>
    <property type="match status" value="1"/>
</dbReference>
<dbReference type="PANTHER" id="PTHR43344">
    <property type="entry name" value="PHOSPHOSERINE PHOSPHATASE"/>
    <property type="match status" value="1"/>
</dbReference>
<keyword evidence="10" id="KW-0718">Serine biosynthesis</keyword>
<evidence type="ECO:0000256" key="5">
    <source>
        <dbReference type="ARBA" id="ARBA00015196"/>
    </source>
</evidence>
<reference evidence="14 15" key="1">
    <citation type="submission" date="2023-04" db="EMBL/GenBank/DDBJ databases">
        <title>Marinobulbifer ophiurae gen. nov., sp. Nov., isolate from tissue of brittle star Ophioplocus japonicus.</title>
        <authorList>
            <person name="Kawano K."/>
            <person name="Sawayama S."/>
            <person name="Nakagawa S."/>
        </authorList>
    </citation>
    <scope>NUCLEOTIDE SEQUENCE [LARGE SCALE GENOMIC DNA]</scope>
    <source>
        <strain evidence="14 15">NKW57</strain>
    </source>
</reference>
<dbReference type="NCBIfam" id="TIGR01488">
    <property type="entry name" value="HAD-SF-IB"/>
    <property type="match status" value="1"/>
</dbReference>
<evidence type="ECO:0000256" key="11">
    <source>
        <dbReference type="ARBA" id="ARBA00031693"/>
    </source>
</evidence>
<dbReference type="InterPro" id="IPR050582">
    <property type="entry name" value="HAD-like_SerB"/>
</dbReference>
<organism evidence="14 15">
    <name type="scientific">Biformimicrobium ophioploci</name>
    <dbReference type="NCBI Taxonomy" id="3036711"/>
    <lineage>
        <taxon>Bacteria</taxon>
        <taxon>Pseudomonadati</taxon>
        <taxon>Pseudomonadota</taxon>
        <taxon>Gammaproteobacteria</taxon>
        <taxon>Cellvibrionales</taxon>
        <taxon>Microbulbiferaceae</taxon>
        <taxon>Biformimicrobium</taxon>
    </lineage>
</organism>
<evidence type="ECO:0000256" key="6">
    <source>
        <dbReference type="ARBA" id="ARBA00022605"/>
    </source>
</evidence>
<evidence type="ECO:0000256" key="4">
    <source>
        <dbReference type="ARBA" id="ARBA00012640"/>
    </source>
</evidence>
<comment type="catalytic activity">
    <reaction evidence="13">
        <text>O-phospho-D-serine + H2O = D-serine + phosphate</text>
        <dbReference type="Rhea" id="RHEA:24873"/>
        <dbReference type="ChEBI" id="CHEBI:15377"/>
        <dbReference type="ChEBI" id="CHEBI:35247"/>
        <dbReference type="ChEBI" id="CHEBI:43474"/>
        <dbReference type="ChEBI" id="CHEBI:58680"/>
        <dbReference type="EC" id="3.1.3.3"/>
    </reaction>
</comment>
<keyword evidence="6" id="KW-0028">Amino-acid biosynthesis</keyword>
<dbReference type="SFLD" id="SFLDF00029">
    <property type="entry name" value="phosphoserine_phosphatase"/>
    <property type="match status" value="1"/>
</dbReference>
<dbReference type="SFLD" id="SFLDG01136">
    <property type="entry name" value="C1.6:_Phosphoserine_Phosphatas"/>
    <property type="match status" value="1"/>
</dbReference>
<evidence type="ECO:0000256" key="2">
    <source>
        <dbReference type="ARBA" id="ARBA00005135"/>
    </source>
</evidence>
<keyword evidence="7" id="KW-0479">Metal-binding</keyword>
<name>A0ABQ6LUR3_9GAMM</name>